<dbReference type="AlphaFoldDB" id="A0A518BR54"/>
<name>A0A518BR54_9BACT</name>
<keyword evidence="2" id="KW-1185">Reference proteome</keyword>
<dbReference type="RefSeq" id="WP_145069364.1">
    <property type="nucleotide sequence ID" value="NZ_CP036287.1"/>
</dbReference>
<gene>
    <name evidence="1" type="ORF">Pla133_45750</name>
</gene>
<dbReference type="EMBL" id="CP036287">
    <property type="protein sequence ID" value="QDU69455.1"/>
    <property type="molecule type" value="Genomic_DNA"/>
</dbReference>
<evidence type="ECO:0000313" key="1">
    <source>
        <dbReference type="EMBL" id="QDU69455.1"/>
    </source>
</evidence>
<proteinExistence type="predicted"/>
<accession>A0A518BR54</accession>
<sequence>MNATLHALAAMSDDRFLAIYESLLNEGFGPLDGEVAKALKFRPHAIKKLPLAQRSKHAKRLIERANNVELAYELLGGYLMDKSPDLVTDFLDATGVEHDQGMIENTGEQVPDAAKIPAAVEQLDGKYDPQDVSLYLALSTITWPQVEAFQTLWESRAGAAS</sequence>
<organism evidence="1 2">
    <name type="scientific">Engelhardtia mirabilis</name>
    <dbReference type="NCBI Taxonomy" id="2528011"/>
    <lineage>
        <taxon>Bacteria</taxon>
        <taxon>Pseudomonadati</taxon>
        <taxon>Planctomycetota</taxon>
        <taxon>Planctomycetia</taxon>
        <taxon>Planctomycetia incertae sedis</taxon>
        <taxon>Engelhardtia</taxon>
    </lineage>
</organism>
<dbReference type="KEGG" id="pbap:Pla133_45750"/>
<dbReference type="Proteomes" id="UP000316921">
    <property type="component" value="Chromosome"/>
</dbReference>
<protein>
    <submittedName>
        <fullName evidence="1">Uncharacterized protein</fullName>
    </submittedName>
</protein>
<evidence type="ECO:0000313" key="2">
    <source>
        <dbReference type="Proteomes" id="UP000316921"/>
    </source>
</evidence>
<reference evidence="1 2" key="1">
    <citation type="submission" date="2019-02" db="EMBL/GenBank/DDBJ databases">
        <title>Deep-cultivation of Planctomycetes and their phenomic and genomic characterization uncovers novel biology.</title>
        <authorList>
            <person name="Wiegand S."/>
            <person name="Jogler M."/>
            <person name="Boedeker C."/>
            <person name="Pinto D."/>
            <person name="Vollmers J."/>
            <person name="Rivas-Marin E."/>
            <person name="Kohn T."/>
            <person name="Peeters S.H."/>
            <person name="Heuer A."/>
            <person name="Rast P."/>
            <person name="Oberbeckmann S."/>
            <person name="Bunk B."/>
            <person name="Jeske O."/>
            <person name="Meyerdierks A."/>
            <person name="Storesund J.E."/>
            <person name="Kallscheuer N."/>
            <person name="Luecker S."/>
            <person name="Lage O.M."/>
            <person name="Pohl T."/>
            <person name="Merkel B.J."/>
            <person name="Hornburger P."/>
            <person name="Mueller R.-W."/>
            <person name="Bruemmer F."/>
            <person name="Labrenz M."/>
            <person name="Spormann A.M."/>
            <person name="Op den Camp H."/>
            <person name="Overmann J."/>
            <person name="Amann R."/>
            <person name="Jetten M.S.M."/>
            <person name="Mascher T."/>
            <person name="Medema M.H."/>
            <person name="Devos D.P."/>
            <person name="Kaster A.-K."/>
            <person name="Ovreas L."/>
            <person name="Rohde M."/>
            <person name="Galperin M.Y."/>
            <person name="Jogler C."/>
        </authorList>
    </citation>
    <scope>NUCLEOTIDE SEQUENCE [LARGE SCALE GENOMIC DNA]</scope>
    <source>
        <strain evidence="1 2">Pla133</strain>
    </source>
</reference>